<evidence type="ECO:0000313" key="3">
    <source>
        <dbReference type="Proteomes" id="UP000674234"/>
    </source>
</evidence>
<name>A0A940WRS7_9ACTN</name>
<dbReference type="RefSeq" id="WP_210157133.1">
    <property type="nucleotide sequence ID" value="NZ_JAFCNB010000009.1"/>
</dbReference>
<evidence type="ECO:0000256" key="1">
    <source>
        <dbReference type="SAM" id="MobiDB-lite"/>
    </source>
</evidence>
<feature type="region of interest" description="Disordered" evidence="1">
    <location>
        <begin position="1"/>
        <end position="25"/>
    </location>
</feature>
<dbReference type="EMBL" id="JAFCNB010000009">
    <property type="protein sequence ID" value="MBP2705876.1"/>
    <property type="molecule type" value="Genomic_DNA"/>
</dbReference>
<organism evidence="2 3">
    <name type="scientific">Microbispora oryzae</name>
    <dbReference type="NCBI Taxonomy" id="2806554"/>
    <lineage>
        <taxon>Bacteria</taxon>
        <taxon>Bacillati</taxon>
        <taxon>Actinomycetota</taxon>
        <taxon>Actinomycetes</taxon>
        <taxon>Streptosporangiales</taxon>
        <taxon>Streptosporangiaceae</taxon>
        <taxon>Microbispora</taxon>
    </lineage>
</organism>
<protein>
    <submittedName>
        <fullName evidence="2">Uncharacterized protein</fullName>
    </submittedName>
</protein>
<dbReference type="Proteomes" id="UP000674234">
    <property type="component" value="Unassembled WGS sequence"/>
</dbReference>
<comment type="caution">
    <text evidence="2">The sequence shown here is derived from an EMBL/GenBank/DDBJ whole genome shotgun (WGS) entry which is preliminary data.</text>
</comment>
<gene>
    <name evidence="2" type="ORF">JOL79_18885</name>
</gene>
<sequence length="113" mass="11823">MASRNGRGAAWTDATGGSVPAGQEDLDERRVAGAVVLELRVLDDRFGTSVEIGDHLAQVTLHGLGPIRPGALTARRLVLGGADLRVGMEKEGIDGRRYVIVIGHADSLPVDAS</sequence>
<reference evidence="2" key="1">
    <citation type="submission" date="2021-02" db="EMBL/GenBank/DDBJ databases">
        <title>Draft genome sequence of Microbispora sp. RL4-1S isolated from rice leaves in Thailand.</title>
        <authorList>
            <person name="Muangham S."/>
            <person name="Duangmal K."/>
        </authorList>
    </citation>
    <scope>NUCLEOTIDE SEQUENCE</scope>
    <source>
        <strain evidence="2">RL4-1S</strain>
    </source>
</reference>
<evidence type="ECO:0000313" key="2">
    <source>
        <dbReference type="EMBL" id="MBP2705876.1"/>
    </source>
</evidence>
<accession>A0A940WRS7</accession>
<keyword evidence="3" id="KW-1185">Reference proteome</keyword>
<proteinExistence type="predicted"/>
<dbReference type="AlphaFoldDB" id="A0A940WRS7"/>